<reference evidence="2" key="2">
    <citation type="submission" date="2020-09" db="EMBL/GenBank/DDBJ databases">
        <authorList>
            <person name="Sun Q."/>
            <person name="Zhou Y."/>
        </authorList>
    </citation>
    <scope>NUCLEOTIDE SEQUENCE</scope>
    <source>
        <strain evidence="2">CGMCC 1.12426</strain>
    </source>
</reference>
<evidence type="ECO:0000256" key="1">
    <source>
        <dbReference type="SAM" id="Phobius"/>
    </source>
</evidence>
<name>A0A916T6W0_9HYPH</name>
<dbReference type="CDD" id="cd21471">
    <property type="entry name" value="CrtC-like"/>
    <property type="match status" value="1"/>
</dbReference>
<evidence type="ECO:0000313" key="2">
    <source>
        <dbReference type="EMBL" id="GGB33929.1"/>
    </source>
</evidence>
<keyword evidence="1" id="KW-1133">Transmembrane helix</keyword>
<dbReference type="EMBL" id="BMFA01000001">
    <property type="protein sequence ID" value="GGB33929.1"/>
    <property type="molecule type" value="Genomic_DNA"/>
</dbReference>
<gene>
    <name evidence="2" type="ORF">GCM10011316_02510</name>
</gene>
<keyword evidence="1" id="KW-0472">Membrane</keyword>
<sequence length="309" mass="34788">MWWYIDGVSACGRYGLSIITFVGSVFSPYYAWRGRRDPDDHVCMNVALYGPVKNRWAMTERGKQAARRSATRFQVGPSSLEWTQNELHLSFDEVAVPRPPSEWAPTRIKGRVVLKPAALTNRIFSIDTKGDHRWWPIAPLADIGVSFEFGGTDWNGHGYLDCNWGMEPIETAFRDWDWARGVLPDGRALLLYDTRRNDGSEDCLALVYDGEGALSEWPAPSASPLKRGFWGITPKAHHDTGHEPVLVRTLEDSPFYKRSLVRTVIDGEPVELMHETLSGTRFASAIVKAMLPFRMPRRSGPAIGEVNGR</sequence>
<dbReference type="AlphaFoldDB" id="A0A916T6W0"/>
<protein>
    <submittedName>
        <fullName evidence="2">Carotenoid 1,2-hydratase</fullName>
    </submittedName>
</protein>
<dbReference type="Proteomes" id="UP000605148">
    <property type="component" value="Unassembled WGS sequence"/>
</dbReference>
<reference evidence="2" key="1">
    <citation type="journal article" date="2014" name="Int. J. Syst. Evol. Microbiol.">
        <title>Complete genome sequence of Corynebacterium casei LMG S-19264T (=DSM 44701T), isolated from a smear-ripened cheese.</title>
        <authorList>
            <consortium name="US DOE Joint Genome Institute (JGI-PGF)"/>
            <person name="Walter F."/>
            <person name="Albersmeier A."/>
            <person name="Kalinowski J."/>
            <person name="Ruckert C."/>
        </authorList>
    </citation>
    <scope>NUCLEOTIDE SEQUENCE</scope>
    <source>
        <strain evidence="2">CGMCC 1.12426</strain>
    </source>
</reference>
<organism evidence="2 3">
    <name type="scientific">Roseibium aquae</name>
    <dbReference type="NCBI Taxonomy" id="1323746"/>
    <lineage>
        <taxon>Bacteria</taxon>
        <taxon>Pseudomonadati</taxon>
        <taxon>Pseudomonadota</taxon>
        <taxon>Alphaproteobacteria</taxon>
        <taxon>Hyphomicrobiales</taxon>
        <taxon>Stappiaceae</taxon>
        <taxon>Roseibium</taxon>
    </lineage>
</organism>
<keyword evidence="3" id="KW-1185">Reference proteome</keyword>
<dbReference type="SUPFAM" id="SSF159245">
    <property type="entry name" value="AttH-like"/>
    <property type="match status" value="1"/>
</dbReference>
<comment type="caution">
    <text evidence="2">The sequence shown here is derived from an EMBL/GenBank/DDBJ whole genome shotgun (WGS) entry which is preliminary data.</text>
</comment>
<evidence type="ECO:0000313" key="3">
    <source>
        <dbReference type="Proteomes" id="UP000605148"/>
    </source>
</evidence>
<accession>A0A916T6W0</accession>
<keyword evidence="1" id="KW-0812">Transmembrane</keyword>
<proteinExistence type="predicted"/>
<feature type="transmembrane region" description="Helical" evidence="1">
    <location>
        <begin position="12"/>
        <end position="32"/>
    </location>
</feature>